<sequence>MIYFAIEIEKVKIMKSMFKIVGAGAVLLLLSSCIVHEPHGRRMPPGHAKRYYGGSARYYAPGQVKKVYIYDDRGHHHKGRGHGHHR</sequence>
<keyword evidence="3" id="KW-1185">Reference proteome</keyword>
<dbReference type="OrthoDB" id="680152at2"/>
<gene>
    <name evidence="1" type="ORF">CQ022_04405</name>
    <name evidence="2" type="ORF">CQ033_08585</name>
</gene>
<protein>
    <recommendedName>
        <fullName evidence="5">Quinol oxidase subunit 4</fullName>
    </recommendedName>
</protein>
<name>A0A2S9D379_CHRCI</name>
<dbReference type="Proteomes" id="UP000238534">
    <property type="component" value="Unassembled WGS sequence"/>
</dbReference>
<evidence type="ECO:0000313" key="2">
    <source>
        <dbReference type="EMBL" id="PRB91391.1"/>
    </source>
</evidence>
<dbReference type="EMBL" id="PCPP01000001">
    <property type="protein sequence ID" value="PRB87171.1"/>
    <property type="molecule type" value="Genomic_DNA"/>
</dbReference>
<dbReference type="EMBL" id="PCPH01000002">
    <property type="protein sequence ID" value="PRB91391.1"/>
    <property type="molecule type" value="Genomic_DNA"/>
</dbReference>
<accession>A0A2S9D379</accession>
<evidence type="ECO:0000313" key="4">
    <source>
        <dbReference type="Proteomes" id="UP000238534"/>
    </source>
</evidence>
<dbReference type="AlphaFoldDB" id="A0A2S9D379"/>
<evidence type="ECO:0008006" key="5">
    <source>
        <dbReference type="Google" id="ProtNLM"/>
    </source>
</evidence>
<proteinExistence type="predicted"/>
<comment type="caution">
    <text evidence="1">The sequence shown here is derived from an EMBL/GenBank/DDBJ whole genome shotgun (WGS) entry which is preliminary data.</text>
</comment>
<organism evidence="1 4">
    <name type="scientific">Chryseobacterium culicis</name>
    <dbReference type="NCBI Taxonomy" id="680127"/>
    <lineage>
        <taxon>Bacteria</taxon>
        <taxon>Pseudomonadati</taxon>
        <taxon>Bacteroidota</taxon>
        <taxon>Flavobacteriia</taxon>
        <taxon>Flavobacteriales</taxon>
        <taxon>Weeksellaceae</taxon>
        <taxon>Chryseobacterium group</taxon>
        <taxon>Chryseobacterium</taxon>
    </lineage>
</organism>
<evidence type="ECO:0000313" key="1">
    <source>
        <dbReference type="EMBL" id="PRB87171.1"/>
    </source>
</evidence>
<reference evidence="3 4" key="1">
    <citation type="submission" date="2017-09" db="EMBL/GenBank/DDBJ databases">
        <title>Genomic, metabolic, and phenotypic characteristics of bacterial isolates from the natural microbiome of the model nematode Caenorhabditis elegans.</title>
        <authorList>
            <person name="Zimmermann J."/>
            <person name="Obeng N."/>
            <person name="Yang W."/>
            <person name="Obeng O."/>
            <person name="Kissoyan K."/>
            <person name="Pees B."/>
            <person name="Dirksen P."/>
            <person name="Hoppner M."/>
            <person name="Franke A."/>
            <person name="Rosenstiel P."/>
            <person name="Leippe M."/>
            <person name="Dierking K."/>
            <person name="Kaleta C."/>
            <person name="Schulenburg H."/>
        </authorList>
    </citation>
    <scope>NUCLEOTIDE SEQUENCE [LARGE SCALE GENOMIC DNA]</scope>
    <source>
        <strain evidence="1 4">MYb25</strain>
        <strain evidence="2 3">MYb44</strain>
    </source>
</reference>
<evidence type="ECO:0000313" key="3">
    <source>
        <dbReference type="Proteomes" id="UP000238325"/>
    </source>
</evidence>
<dbReference type="Proteomes" id="UP000238325">
    <property type="component" value="Unassembled WGS sequence"/>
</dbReference>